<dbReference type="SUPFAM" id="SSF52047">
    <property type="entry name" value="RNI-like"/>
    <property type="match status" value="1"/>
</dbReference>
<reference evidence="2 3" key="1">
    <citation type="journal article" date="2014" name="Genome Biol. Evol.">
        <title>The genome of the myxosporean Thelohanellus kitauei shows adaptations to nutrient acquisition within its fish host.</title>
        <authorList>
            <person name="Yang Y."/>
            <person name="Xiong J."/>
            <person name="Zhou Z."/>
            <person name="Huo F."/>
            <person name="Miao W."/>
            <person name="Ran C."/>
            <person name="Liu Y."/>
            <person name="Zhang J."/>
            <person name="Feng J."/>
            <person name="Wang M."/>
            <person name="Wang M."/>
            <person name="Wang L."/>
            <person name="Yao B."/>
        </authorList>
    </citation>
    <scope>NUCLEOTIDE SEQUENCE [LARGE SCALE GENOMIC DNA]</scope>
    <source>
        <strain evidence="2">Wuqing</strain>
    </source>
</reference>
<evidence type="ECO:0000313" key="2">
    <source>
        <dbReference type="EMBL" id="KII72113.1"/>
    </source>
</evidence>
<dbReference type="EMBL" id="JWZT01005197">
    <property type="protein sequence ID" value="KII61876.1"/>
    <property type="molecule type" value="Genomic_DNA"/>
</dbReference>
<dbReference type="InterPro" id="IPR032675">
    <property type="entry name" value="LRR_dom_sf"/>
</dbReference>
<dbReference type="InterPro" id="IPR006553">
    <property type="entry name" value="Leu-rich_rpt_Cys-con_subtyp"/>
</dbReference>
<dbReference type="Gene3D" id="3.80.10.10">
    <property type="entry name" value="Ribonuclease Inhibitor"/>
    <property type="match status" value="1"/>
</dbReference>
<protein>
    <submittedName>
        <fullName evidence="2">F-box/LRR-repeat protein 2</fullName>
    </submittedName>
</protein>
<proteinExistence type="predicted"/>
<sequence>MHTSDLRGSSIQNLCMNDCRLGNPDKLTCKLGSLTFGKNMIRIDIRNVRDELTDLHTCLANTSFERLEGLGLGHHLNSVHCPPFDKFNIFISKLKNLRILDCYNLDYVNDETVKKIAENLENLEYLGLRCCRRVYGTSLDVLLKRCTHLRSLILSSTSVDNNSLIFIDWASTQIEELDLSCCEKLTDAALISMLPALKNLEYLCLNFCGKGRVFSRDLVENCSRTGFLRKLKLLSLLLTNDLTFKGFEKLCTPIDGINRFENLTELSLRCCRLINTNDFTRTILTTLPNLKVFEIGDLFHQSEPFGGELHHFDGDLSYIPLQMNSPNILQVELYPLENLDDMSRIDRLRKNGLVSFIYNLSAVNQKLEMLGVYNRYYSLTPYDNNYTLQNERSENGAAFRSISHLMRKCRNLRALQLPNLDETLKRVVTVAIKIHKETIRSDFVLSLNNDNVVKLSNPRRSLDFEIKKQF</sequence>
<evidence type="ECO:0000313" key="1">
    <source>
        <dbReference type="EMBL" id="KII61876.1"/>
    </source>
</evidence>
<comment type="caution">
    <text evidence="2">The sequence shown here is derived from an EMBL/GenBank/DDBJ whole genome shotgun (WGS) entry which is preliminary data.</text>
</comment>
<accession>A0A0C2JRV0</accession>
<keyword evidence="3" id="KW-1185">Reference proteome</keyword>
<evidence type="ECO:0000313" key="3">
    <source>
        <dbReference type="Proteomes" id="UP000031668"/>
    </source>
</evidence>
<dbReference type="Proteomes" id="UP000031668">
    <property type="component" value="Unassembled WGS sequence"/>
</dbReference>
<dbReference type="GO" id="GO:0019005">
    <property type="term" value="C:SCF ubiquitin ligase complex"/>
    <property type="evidence" value="ECO:0007669"/>
    <property type="project" value="TreeGrafter"/>
</dbReference>
<dbReference type="OrthoDB" id="3219396at2759"/>
<name>A0A0C2JRV0_THEKT</name>
<dbReference type="SMART" id="SM00367">
    <property type="entry name" value="LRR_CC"/>
    <property type="match status" value="3"/>
</dbReference>
<dbReference type="PANTHER" id="PTHR13318">
    <property type="entry name" value="PARTNER OF PAIRED, ISOFORM B-RELATED"/>
    <property type="match status" value="1"/>
</dbReference>
<dbReference type="PANTHER" id="PTHR13318:SF105">
    <property type="entry name" value="F-BOX_LRR-REPEAT PROTEIN 3"/>
    <property type="match status" value="1"/>
</dbReference>
<dbReference type="GO" id="GO:0031146">
    <property type="term" value="P:SCF-dependent proteasomal ubiquitin-dependent protein catabolic process"/>
    <property type="evidence" value="ECO:0007669"/>
    <property type="project" value="TreeGrafter"/>
</dbReference>
<organism evidence="2 3">
    <name type="scientific">Thelohanellus kitauei</name>
    <name type="common">Myxosporean</name>
    <dbReference type="NCBI Taxonomy" id="669202"/>
    <lineage>
        <taxon>Eukaryota</taxon>
        <taxon>Metazoa</taxon>
        <taxon>Cnidaria</taxon>
        <taxon>Myxozoa</taxon>
        <taxon>Myxosporea</taxon>
        <taxon>Bivalvulida</taxon>
        <taxon>Platysporina</taxon>
        <taxon>Myxobolidae</taxon>
        <taxon>Thelohanellus</taxon>
    </lineage>
</organism>
<gene>
    <name evidence="2" type="ORF">RF11_00525</name>
    <name evidence="1" type="ORF">RF11_03551</name>
</gene>
<dbReference type="AlphaFoldDB" id="A0A0C2JRV0"/>
<dbReference type="EMBL" id="JWZT01001390">
    <property type="protein sequence ID" value="KII72113.1"/>
    <property type="molecule type" value="Genomic_DNA"/>
</dbReference>